<gene>
    <name evidence="1" type="ORF">IQ16_07950</name>
</gene>
<reference evidence="1 2" key="1">
    <citation type="journal article" date="2015" name="Stand. Genomic Sci.">
        <title>Genomic Encyclopedia of Bacterial and Archaeal Type Strains, Phase III: the genomes of soil and plant-associated and newly described type strains.</title>
        <authorList>
            <person name="Whitman W.B."/>
            <person name="Woyke T."/>
            <person name="Klenk H.P."/>
            <person name="Zhou Y."/>
            <person name="Lilburn T.G."/>
            <person name="Beck B.J."/>
            <person name="De Vos P."/>
            <person name="Vandamme P."/>
            <person name="Eisen J.A."/>
            <person name="Garrity G."/>
            <person name="Hugenholtz P."/>
            <person name="Kyrpides N.C."/>
        </authorList>
    </citation>
    <scope>NUCLEOTIDE SEQUENCE [LARGE SCALE GENOMIC DNA]</scope>
    <source>
        <strain evidence="1 2">CGMCC 1.10948</strain>
    </source>
</reference>
<name>A0A562QS12_9BRAD</name>
<evidence type="ECO:0000313" key="1">
    <source>
        <dbReference type="EMBL" id="TWI59495.1"/>
    </source>
</evidence>
<protein>
    <recommendedName>
        <fullName evidence="3">Helix-turn-helix protein</fullName>
    </recommendedName>
</protein>
<dbReference type="AlphaFoldDB" id="A0A562QS12"/>
<sequence>MKSMMTKDDVRAARTALGKMWKPGGAPLTAQELVRALGLSEDHGTDHVYNMEKGKSAVSGTIEMLLRIYLAGGVPPDDVVIFKDAPKRAR</sequence>
<proteinExistence type="predicted"/>
<evidence type="ECO:0000313" key="2">
    <source>
        <dbReference type="Proteomes" id="UP000316291"/>
    </source>
</evidence>
<organism evidence="1 2">
    <name type="scientific">Bradyrhizobium huanghuaihaiense</name>
    <dbReference type="NCBI Taxonomy" id="990078"/>
    <lineage>
        <taxon>Bacteria</taxon>
        <taxon>Pseudomonadati</taxon>
        <taxon>Pseudomonadota</taxon>
        <taxon>Alphaproteobacteria</taxon>
        <taxon>Hyphomicrobiales</taxon>
        <taxon>Nitrobacteraceae</taxon>
        <taxon>Bradyrhizobium</taxon>
    </lineage>
</organism>
<dbReference type="OrthoDB" id="8238945at2"/>
<accession>A0A562QS12</accession>
<dbReference type="EMBL" id="VLLA01000039">
    <property type="protein sequence ID" value="TWI59495.1"/>
    <property type="molecule type" value="Genomic_DNA"/>
</dbReference>
<dbReference type="Proteomes" id="UP000316291">
    <property type="component" value="Unassembled WGS sequence"/>
</dbReference>
<comment type="caution">
    <text evidence="1">The sequence shown here is derived from an EMBL/GenBank/DDBJ whole genome shotgun (WGS) entry which is preliminary data.</text>
</comment>
<evidence type="ECO:0008006" key="3">
    <source>
        <dbReference type="Google" id="ProtNLM"/>
    </source>
</evidence>
<dbReference type="RefSeq" id="WP_028181391.1">
    <property type="nucleotide sequence ID" value="NZ_VLLA01000039.1"/>
</dbReference>
<keyword evidence="2" id="KW-1185">Reference proteome</keyword>